<evidence type="ECO:0000259" key="4">
    <source>
        <dbReference type="Pfam" id="PF03816"/>
    </source>
</evidence>
<feature type="domain" description="Cell envelope-related transcriptional attenuator" evidence="4">
    <location>
        <begin position="106"/>
        <end position="263"/>
    </location>
</feature>
<feature type="region of interest" description="Disordered" evidence="2">
    <location>
        <begin position="404"/>
        <end position="434"/>
    </location>
</feature>
<evidence type="ECO:0000256" key="3">
    <source>
        <dbReference type="SAM" id="Phobius"/>
    </source>
</evidence>
<dbReference type="Proteomes" id="UP000295601">
    <property type="component" value="Unassembled WGS sequence"/>
</dbReference>
<protein>
    <submittedName>
        <fullName evidence="5">LytR family transcriptional attenuator</fullName>
    </submittedName>
</protein>
<dbReference type="NCBIfam" id="TIGR00350">
    <property type="entry name" value="lytR_cpsA_psr"/>
    <property type="match status" value="1"/>
</dbReference>
<accession>A0A4R6S1Q4</accession>
<evidence type="ECO:0000256" key="1">
    <source>
        <dbReference type="ARBA" id="ARBA00006068"/>
    </source>
</evidence>
<comment type="caution">
    <text evidence="5">The sequence shown here is derived from an EMBL/GenBank/DDBJ whole genome shotgun (WGS) entry which is preliminary data.</text>
</comment>
<dbReference type="RefSeq" id="WP_132206645.1">
    <property type="nucleotide sequence ID" value="NZ_JAOQNO010000001.1"/>
</dbReference>
<dbReference type="Pfam" id="PF03816">
    <property type="entry name" value="LytR_cpsA_psr"/>
    <property type="match status" value="1"/>
</dbReference>
<evidence type="ECO:0000313" key="5">
    <source>
        <dbReference type="EMBL" id="TDP93482.1"/>
    </source>
</evidence>
<sequence>MAKNTAGDVARPSFVRHGKLRRSNAWGNALRVLLTVTIVVALSGAATVAYAFWGLVSNLNTVDLGNEASGVGAGSKSIDGELTILLVGSDTRAGQSWDDGEEGELNDVNLLLHVSADHQNATVVSLPRDLMVPFPSCPGPNGEPDYFPAMSEQQLNSAMMYGGLPCAAATISELTGMDIQYAGLITFDGVVGVSNALGGVDVCLTQEIVDPAADLDLPAGMNTLQGWDALQFLRTRHGVGDGGDTSRISNQQVFMSALVRKLKDSDMLSDPVKVYALAKAGIENMTLSKNMASVEFLQAVAGTVKDIDLDRISFVQYPSSTHPYQEGRLTPNRESADLLFDILKSGQPFEVTGVGEGVALEGADAADPAAPADPTTAPTPEAPAIDPATGWEIDATTGFPIDPATGIPVDPATGLPVDPATLPTEDAGPTQLPDNITGLKADTAACSAGRTVF</sequence>
<dbReference type="AlphaFoldDB" id="A0A4R6S1Q4"/>
<keyword evidence="3" id="KW-0472">Membrane</keyword>
<dbReference type="EMBL" id="SNYA01000003">
    <property type="protein sequence ID" value="TDP93482.1"/>
    <property type="molecule type" value="Genomic_DNA"/>
</dbReference>
<dbReference type="PANTHER" id="PTHR33392:SF6">
    <property type="entry name" value="POLYISOPRENYL-TEICHOIC ACID--PEPTIDOGLYCAN TEICHOIC ACID TRANSFERASE TAGU"/>
    <property type="match status" value="1"/>
</dbReference>
<dbReference type="Gene3D" id="3.40.630.190">
    <property type="entry name" value="LCP protein"/>
    <property type="match status" value="1"/>
</dbReference>
<dbReference type="OrthoDB" id="9782542at2"/>
<dbReference type="InterPro" id="IPR004474">
    <property type="entry name" value="LytR_CpsA_psr"/>
</dbReference>
<dbReference type="PANTHER" id="PTHR33392">
    <property type="entry name" value="POLYISOPRENYL-TEICHOIC ACID--PEPTIDOGLYCAN TEICHOIC ACID TRANSFERASE TAGU"/>
    <property type="match status" value="1"/>
</dbReference>
<organism evidence="5 6">
    <name type="scientific">Leucobacter luti</name>
    <dbReference type="NCBI Taxonomy" id="340320"/>
    <lineage>
        <taxon>Bacteria</taxon>
        <taxon>Bacillati</taxon>
        <taxon>Actinomycetota</taxon>
        <taxon>Actinomycetes</taxon>
        <taxon>Micrococcales</taxon>
        <taxon>Microbacteriaceae</taxon>
        <taxon>Leucobacter</taxon>
    </lineage>
</organism>
<proteinExistence type="inferred from homology"/>
<keyword evidence="3" id="KW-0812">Transmembrane</keyword>
<keyword evidence="6" id="KW-1185">Reference proteome</keyword>
<feature type="region of interest" description="Disordered" evidence="2">
    <location>
        <begin position="365"/>
        <end position="384"/>
    </location>
</feature>
<keyword evidence="3" id="KW-1133">Transmembrane helix</keyword>
<reference evidence="5 6" key="1">
    <citation type="submission" date="2019-03" db="EMBL/GenBank/DDBJ databases">
        <title>Genomic analyses of the natural microbiome of Caenorhabditis elegans.</title>
        <authorList>
            <person name="Samuel B."/>
        </authorList>
    </citation>
    <scope>NUCLEOTIDE SEQUENCE [LARGE SCALE GENOMIC DNA]</scope>
    <source>
        <strain evidence="5 6">JUb18</strain>
    </source>
</reference>
<evidence type="ECO:0000313" key="6">
    <source>
        <dbReference type="Proteomes" id="UP000295601"/>
    </source>
</evidence>
<gene>
    <name evidence="5" type="ORF">EDF62_1461</name>
</gene>
<comment type="similarity">
    <text evidence="1">Belongs to the LytR/CpsA/Psr (LCP) family.</text>
</comment>
<dbReference type="InterPro" id="IPR050922">
    <property type="entry name" value="LytR/CpsA/Psr_CW_biosynth"/>
</dbReference>
<feature type="transmembrane region" description="Helical" evidence="3">
    <location>
        <begin position="29"/>
        <end position="53"/>
    </location>
</feature>
<evidence type="ECO:0000256" key="2">
    <source>
        <dbReference type="SAM" id="MobiDB-lite"/>
    </source>
</evidence>
<name>A0A4R6S1Q4_9MICO</name>